<feature type="compositionally biased region" description="Basic residues" evidence="2">
    <location>
        <begin position="80"/>
        <end position="90"/>
    </location>
</feature>
<evidence type="ECO:0000313" key="4">
    <source>
        <dbReference type="EMBL" id="EQD74018.1"/>
    </source>
</evidence>
<keyword evidence="1" id="KW-0238">DNA-binding</keyword>
<comment type="caution">
    <text evidence="4">The sequence shown here is derived from an EMBL/GenBank/DDBJ whole genome shotgun (WGS) entry which is preliminary data.</text>
</comment>
<name>T1BZN9_9ZZZZ</name>
<accession>T1BZN9</accession>
<evidence type="ECO:0000256" key="2">
    <source>
        <dbReference type="SAM" id="MobiDB-lite"/>
    </source>
</evidence>
<feature type="region of interest" description="Disordered" evidence="2">
    <location>
        <begin position="80"/>
        <end position="101"/>
    </location>
</feature>
<gene>
    <name evidence="4" type="ORF">B1A_04660</name>
</gene>
<dbReference type="InterPro" id="IPR010095">
    <property type="entry name" value="Cas12f1-like_TNB"/>
</dbReference>
<proteinExistence type="predicted"/>
<dbReference type="EMBL" id="AUZX01003396">
    <property type="protein sequence ID" value="EQD74018.1"/>
    <property type="molecule type" value="Genomic_DNA"/>
</dbReference>
<evidence type="ECO:0000256" key="1">
    <source>
        <dbReference type="ARBA" id="ARBA00023125"/>
    </source>
</evidence>
<feature type="domain" description="Cas12f1-like TNB" evidence="3">
    <location>
        <begin position="175"/>
        <end position="236"/>
    </location>
</feature>
<dbReference type="AlphaFoldDB" id="T1BZN9"/>
<evidence type="ECO:0000259" key="3">
    <source>
        <dbReference type="Pfam" id="PF07282"/>
    </source>
</evidence>
<reference evidence="4" key="2">
    <citation type="journal article" date="2014" name="ISME J.">
        <title>Microbial stratification in low pH oxic and suboxic macroscopic growths along an acid mine drainage.</title>
        <authorList>
            <person name="Mendez-Garcia C."/>
            <person name="Mesa V."/>
            <person name="Sprenger R.R."/>
            <person name="Richter M."/>
            <person name="Diez M.S."/>
            <person name="Solano J."/>
            <person name="Bargiela R."/>
            <person name="Golyshina O.V."/>
            <person name="Manteca A."/>
            <person name="Ramos J.L."/>
            <person name="Gallego J.R."/>
            <person name="Llorente I."/>
            <person name="Martins Dos Santos V.A."/>
            <person name="Jensen O.N."/>
            <person name="Pelaez A.I."/>
            <person name="Sanchez J."/>
            <person name="Ferrer M."/>
        </authorList>
    </citation>
    <scope>NUCLEOTIDE SEQUENCE</scope>
</reference>
<sequence>MPGQIRPDCEKDRGSRKRWFVQLVCSGVPKWKEKNPVGEGTVGLDLGPSTVAVVGDRDASLEQFCPDLPDFEKKVRRLKRAMDRSKRRSNPKNFNPDQTVKPGKREWILTRGYLRLRAKVSDLERRKAAYRKTEHGKLVHRVVSMGTTINTEKLSYKAFQKNFGKSVGNRAPGLFMNLLRRKAERAGGRVLEFSTRETRLSQVCHHCECFEKKPLSRRWHRCECGVGPVQRDLYSAYLARHVRDGALSTESAREGWCTAESLLREAVERVKQTASGKVRPASFGF</sequence>
<protein>
    <submittedName>
        <fullName evidence="4">Transposase IS605 OrfB</fullName>
    </submittedName>
</protein>
<reference evidence="4" key="1">
    <citation type="submission" date="2013-08" db="EMBL/GenBank/DDBJ databases">
        <authorList>
            <person name="Mendez C."/>
            <person name="Richter M."/>
            <person name="Ferrer M."/>
            <person name="Sanchez J."/>
        </authorList>
    </citation>
    <scope>NUCLEOTIDE SEQUENCE</scope>
</reference>
<dbReference type="Pfam" id="PF07282">
    <property type="entry name" value="Cas12f1-like_TNB"/>
    <property type="match status" value="1"/>
</dbReference>
<dbReference type="GO" id="GO:0003677">
    <property type="term" value="F:DNA binding"/>
    <property type="evidence" value="ECO:0007669"/>
    <property type="project" value="UniProtKB-KW"/>
</dbReference>
<organism evidence="4">
    <name type="scientific">mine drainage metagenome</name>
    <dbReference type="NCBI Taxonomy" id="410659"/>
    <lineage>
        <taxon>unclassified sequences</taxon>
        <taxon>metagenomes</taxon>
        <taxon>ecological metagenomes</taxon>
    </lineage>
</organism>